<evidence type="ECO:0000259" key="1">
    <source>
        <dbReference type="Pfam" id="PF08840"/>
    </source>
</evidence>
<gene>
    <name evidence="2" type="ORF">KCG34_12120</name>
</gene>
<evidence type="ECO:0000313" key="2">
    <source>
        <dbReference type="EMBL" id="QUD90552.1"/>
    </source>
</evidence>
<keyword evidence="3" id="KW-1185">Reference proteome</keyword>
<sequence>MTSTEHLTRSDVQGALIRPKFPNGLGVMVLTGSSGRVDEERAKLFADLGATSLALRWWGGEGQPPGINLVPLETFIRGVDHLQAEGCDRIAILGASFGAKAALLAATRDSRVDHVIAISPSAVVWQNNGPGLDGSAWPPRSSFTWEGSPLPFLVWDPRAWPPFGTRNPVYRPTYELSLKTFEEDVPAASIPVEQIRGEIILVAGKSDALWPSDTQARRILERLEQHGRSAMLIEHPDAGHSPVFPGETQRSAPIERAWGGAPAADRELGAAVWELIIRRLQLDNGS</sequence>
<dbReference type="GO" id="GO:0047617">
    <property type="term" value="F:fatty acyl-CoA hydrolase activity"/>
    <property type="evidence" value="ECO:0007669"/>
    <property type="project" value="TreeGrafter"/>
</dbReference>
<protein>
    <submittedName>
        <fullName evidence="2">Alpha/beta fold hydrolase</fullName>
    </submittedName>
</protein>
<dbReference type="RefSeq" id="WP_211940602.1">
    <property type="nucleotide sequence ID" value="NZ_CP073078.1"/>
</dbReference>
<feature type="domain" description="BAAT/Acyl-CoA thioester hydrolase C-terminal" evidence="1">
    <location>
        <begin position="72"/>
        <end position="277"/>
    </location>
</feature>
<dbReference type="KEGG" id="caul:KCG34_12120"/>
<reference evidence="2" key="1">
    <citation type="submission" date="2021-04" db="EMBL/GenBank/DDBJ databases">
        <title>The complete genome sequence of Caulobacter sp. S6.</title>
        <authorList>
            <person name="Tang Y."/>
            <person name="Ouyang W."/>
            <person name="Liu Q."/>
            <person name="Huang B."/>
            <person name="Guo Z."/>
            <person name="Lei P."/>
        </authorList>
    </citation>
    <scope>NUCLEOTIDE SEQUENCE</scope>
    <source>
        <strain evidence="2">S6</strain>
    </source>
</reference>
<keyword evidence="2" id="KW-0378">Hydrolase</keyword>
<accession>A0A975G4U4</accession>
<proteinExistence type="predicted"/>
<dbReference type="PANTHER" id="PTHR10824">
    <property type="entry name" value="ACYL-COENZYME A THIOESTERASE-RELATED"/>
    <property type="match status" value="1"/>
</dbReference>
<dbReference type="Gene3D" id="3.40.50.1820">
    <property type="entry name" value="alpha/beta hydrolase"/>
    <property type="match status" value="1"/>
</dbReference>
<dbReference type="PANTHER" id="PTHR10824:SF4">
    <property type="entry name" value="ACYL-COENZYME A THIOESTERASE 1-LIKE"/>
    <property type="match status" value="1"/>
</dbReference>
<dbReference type="InterPro" id="IPR029058">
    <property type="entry name" value="AB_hydrolase_fold"/>
</dbReference>
<dbReference type="Proteomes" id="UP000676409">
    <property type="component" value="Chromosome"/>
</dbReference>
<dbReference type="SUPFAM" id="SSF53474">
    <property type="entry name" value="alpha/beta-Hydrolases"/>
    <property type="match status" value="1"/>
</dbReference>
<dbReference type="GO" id="GO:0006631">
    <property type="term" value="P:fatty acid metabolic process"/>
    <property type="evidence" value="ECO:0007669"/>
    <property type="project" value="TreeGrafter"/>
</dbReference>
<evidence type="ECO:0000313" key="3">
    <source>
        <dbReference type="Proteomes" id="UP000676409"/>
    </source>
</evidence>
<organism evidence="2 3">
    <name type="scientific">Phenylobacterium montanum</name>
    <dbReference type="NCBI Taxonomy" id="2823693"/>
    <lineage>
        <taxon>Bacteria</taxon>
        <taxon>Pseudomonadati</taxon>
        <taxon>Pseudomonadota</taxon>
        <taxon>Alphaproteobacteria</taxon>
        <taxon>Caulobacterales</taxon>
        <taxon>Caulobacteraceae</taxon>
        <taxon>Phenylobacterium</taxon>
    </lineage>
</organism>
<name>A0A975G4U4_9CAUL</name>
<dbReference type="AlphaFoldDB" id="A0A975G4U4"/>
<dbReference type="EMBL" id="CP073078">
    <property type="protein sequence ID" value="QUD90552.1"/>
    <property type="molecule type" value="Genomic_DNA"/>
</dbReference>
<dbReference type="GO" id="GO:0006637">
    <property type="term" value="P:acyl-CoA metabolic process"/>
    <property type="evidence" value="ECO:0007669"/>
    <property type="project" value="TreeGrafter"/>
</dbReference>
<dbReference type="InterPro" id="IPR014940">
    <property type="entry name" value="BAAT_C"/>
</dbReference>
<dbReference type="Pfam" id="PF08840">
    <property type="entry name" value="BAAT_C"/>
    <property type="match status" value="1"/>
</dbReference>